<dbReference type="EC" id="2.7.1.156" evidence="8"/>
<keyword evidence="12" id="KW-0547">Nucleotide-binding</keyword>
<evidence type="ECO:0000256" key="5">
    <source>
        <dbReference type="ARBA" id="ARBA00004692"/>
    </source>
</evidence>
<sequence>MVLGGARSGKSTVACRLAQQSGSDVTFIATARPLDDEMRARIAAHVDDRPTSWVTIEAPLALSEAVAGVDTAHTIIIDCVTVWISNLVVETGLSHNEVLERVDDLIEACLLRDAMTVVVSNEVGMGVVPDTELGRSFRDLQGFVNSRLAVSAQRAGLVVAGRILDLGTQETWVAS</sequence>
<dbReference type="PANTHER" id="PTHR34848:SF1">
    <property type="entry name" value="BIFUNCTIONAL ADENOSYLCOBALAMIN BIOSYNTHESIS PROTEIN COBU"/>
    <property type="match status" value="1"/>
</dbReference>
<evidence type="ECO:0000256" key="11">
    <source>
        <dbReference type="ARBA" id="ARBA00022679"/>
    </source>
</evidence>
<evidence type="ECO:0000256" key="16">
    <source>
        <dbReference type="ARBA" id="ARBA00029570"/>
    </source>
</evidence>
<evidence type="ECO:0000256" key="4">
    <source>
        <dbReference type="ARBA" id="ARBA00003889"/>
    </source>
</evidence>
<evidence type="ECO:0000256" key="13">
    <source>
        <dbReference type="ARBA" id="ARBA00022777"/>
    </source>
</evidence>
<dbReference type="SUPFAM" id="SSF52540">
    <property type="entry name" value="P-loop containing nucleoside triphosphate hydrolases"/>
    <property type="match status" value="1"/>
</dbReference>
<keyword evidence="15" id="KW-0342">GTP-binding</keyword>
<evidence type="ECO:0000256" key="17">
    <source>
        <dbReference type="ARBA" id="ARBA00030571"/>
    </source>
</evidence>
<dbReference type="EMBL" id="UOEK01000239">
    <property type="protein sequence ID" value="VAW02665.1"/>
    <property type="molecule type" value="Genomic_DNA"/>
</dbReference>
<evidence type="ECO:0000256" key="14">
    <source>
        <dbReference type="ARBA" id="ARBA00022840"/>
    </source>
</evidence>
<gene>
    <name evidence="18" type="ORF">MNBD_ACTINO02-823</name>
</gene>
<dbReference type="GO" id="GO:0005525">
    <property type="term" value="F:GTP binding"/>
    <property type="evidence" value="ECO:0007669"/>
    <property type="project" value="UniProtKB-KW"/>
</dbReference>
<evidence type="ECO:0000256" key="7">
    <source>
        <dbReference type="ARBA" id="ARBA00007490"/>
    </source>
</evidence>
<dbReference type="Gene3D" id="3.40.50.300">
    <property type="entry name" value="P-loop containing nucleotide triphosphate hydrolases"/>
    <property type="match status" value="1"/>
</dbReference>
<dbReference type="GO" id="GO:0043752">
    <property type="term" value="F:adenosylcobinamide kinase activity"/>
    <property type="evidence" value="ECO:0007669"/>
    <property type="project" value="UniProtKB-EC"/>
</dbReference>
<evidence type="ECO:0000256" key="3">
    <source>
        <dbReference type="ARBA" id="ARBA00001522"/>
    </source>
</evidence>
<dbReference type="NCBIfam" id="NF004469">
    <property type="entry name" value="PRK05800.1"/>
    <property type="match status" value="1"/>
</dbReference>
<comment type="catalytic activity">
    <reaction evidence="1">
        <text>adenosylcob(III)inamide + ATP = adenosylcob(III)inamide phosphate + ADP + H(+)</text>
        <dbReference type="Rhea" id="RHEA:15769"/>
        <dbReference type="ChEBI" id="CHEBI:2480"/>
        <dbReference type="ChEBI" id="CHEBI:15378"/>
        <dbReference type="ChEBI" id="CHEBI:30616"/>
        <dbReference type="ChEBI" id="CHEBI:58502"/>
        <dbReference type="ChEBI" id="CHEBI:456216"/>
        <dbReference type="EC" id="2.7.1.156"/>
    </reaction>
</comment>
<dbReference type="PIRSF" id="PIRSF006135">
    <property type="entry name" value="CobU"/>
    <property type="match status" value="1"/>
</dbReference>
<evidence type="ECO:0000256" key="8">
    <source>
        <dbReference type="ARBA" id="ARBA00012016"/>
    </source>
</evidence>
<comment type="pathway">
    <text evidence="5">Cofactor biosynthesis; adenosylcobalamin biosynthesis; adenosylcobalamin from cob(II)yrinate a,c-diamide: step 6/7.</text>
</comment>
<evidence type="ECO:0000256" key="1">
    <source>
        <dbReference type="ARBA" id="ARBA00000312"/>
    </source>
</evidence>
<keyword evidence="18" id="KW-0548">Nucleotidyltransferase</keyword>
<dbReference type="InterPro" id="IPR003203">
    <property type="entry name" value="CobU/CobP"/>
</dbReference>
<dbReference type="CDD" id="cd00544">
    <property type="entry name" value="CobU"/>
    <property type="match status" value="1"/>
</dbReference>
<dbReference type="GO" id="GO:0009236">
    <property type="term" value="P:cobalamin biosynthetic process"/>
    <property type="evidence" value="ECO:0007669"/>
    <property type="project" value="UniProtKB-KW"/>
</dbReference>
<dbReference type="InterPro" id="IPR027417">
    <property type="entry name" value="P-loop_NTPase"/>
</dbReference>
<evidence type="ECO:0000256" key="12">
    <source>
        <dbReference type="ARBA" id="ARBA00022741"/>
    </source>
</evidence>
<proteinExistence type="inferred from homology"/>
<comment type="pathway">
    <text evidence="6">Cofactor biosynthesis; adenosylcobalamin biosynthesis; adenosylcobalamin from cob(II)yrinate a,c-diamide: step 5/7.</text>
</comment>
<dbReference type="AlphaFoldDB" id="A0A3B0S8M5"/>
<comment type="similarity">
    <text evidence="7">Belongs to the CobU/CobP family.</text>
</comment>
<dbReference type="GO" id="GO:0008820">
    <property type="term" value="F:cobinamide phosphate guanylyltransferase activity"/>
    <property type="evidence" value="ECO:0007669"/>
    <property type="project" value="UniProtKB-EC"/>
</dbReference>
<evidence type="ECO:0000256" key="10">
    <source>
        <dbReference type="ARBA" id="ARBA00022573"/>
    </source>
</evidence>
<dbReference type="GO" id="GO:0005524">
    <property type="term" value="F:ATP binding"/>
    <property type="evidence" value="ECO:0007669"/>
    <property type="project" value="UniProtKB-KW"/>
</dbReference>
<name>A0A3B0S8M5_9ZZZZ</name>
<dbReference type="PANTHER" id="PTHR34848">
    <property type="match status" value="1"/>
</dbReference>
<evidence type="ECO:0000256" key="2">
    <source>
        <dbReference type="ARBA" id="ARBA00000711"/>
    </source>
</evidence>
<keyword evidence="11 18" id="KW-0808">Transferase</keyword>
<protein>
    <recommendedName>
        <fullName evidence="16">Adenosylcobinamide kinase</fullName>
        <ecNumber evidence="8">2.7.1.156</ecNumber>
        <ecNumber evidence="9">2.7.7.62</ecNumber>
    </recommendedName>
    <alternativeName>
        <fullName evidence="17">Adenosylcobinamide-phosphate guanylyltransferase</fullName>
    </alternativeName>
</protein>
<keyword evidence="14" id="KW-0067">ATP-binding</keyword>
<reference evidence="18" key="1">
    <citation type="submission" date="2018-06" db="EMBL/GenBank/DDBJ databases">
        <authorList>
            <person name="Zhirakovskaya E."/>
        </authorList>
    </citation>
    <scope>NUCLEOTIDE SEQUENCE</scope>
</reference>
<keyword evidence="10" id="KW-0169">Cobalamin biosynthesis</keyword>
<comment type="catalytic activity">
    <reaction evidence="3">
        <text>adenosylcob(III)inamide + GTP = adenosylcob(III)inamide phosphate + GDP + H(+)</text>
        <dbReference type="Rhea" id="RHEA:15765"/>
        <dbReference type="ChEBI" id="CHEBI:2480"/>
        <dbReference type="ChEBI" id="CHEBI:15378"/>
        <dbReference type="ChEBI" id="CHEBI:37565"/>
        <dbReference type="ChEBI" id="CHEBI:58189"/>
        <dbReference type="ChEBI" id="CHEBI:58502"/>
        <dbReference type="EC" id="2.7.1.156"/>
    </reaction>
</comment>
<comment type="function">
    <text evidence="4">Catalyzes ATP-dependent phosphorylation of adenosylcobinamide and addition of GMP to adenosylcobinamide phosphate.</text>
</comment>
<accession>A0A3B0S8M5</accession>
<keyword evidence="13 18" id="KW-0418">Kinase</keyword>
<organism evidence="18">
    <name type="scientific">hydrothermal vent metagenome</name>
    <dbReference type="NCBI Taxonomy" id="652676"/>
    <lineage>
        <taxon>unclassified sequences</taxon>
        <taxon>metagenomes</taxon>
        <taxon>ecological metagenomes</taxon>
    </lineage>
</organism>
<evidence type="ECO:0000256" key="9">
    <source>
        <dbReference type="ARBA" id="ARBA00012523"/>
    </source>
</evidence>
<dbReference type="EC" id="2.7.7.62" evidence="9"/>
<evidence type="ECO:0000256" key="6">
    <source>
        <dbReference type="ARBA" id="ARBA00005159"/>
    </source>
</evidence>
<evidence type="ECO:0000313" key="18">
    <source>
        <dbReference type="EMBL" id="VAW02665.1"/>
    </source>
</evidence>
<comment type="catalytic activity">
    <reaction evidence="2">
        <text>adenosylcob(III)inamide phosphate + GTP + H(+) = adenosylcob(III)inamide-GDP + diphosphate</text>
        <dbReference type="Rhea" id="RHEA:22712"/>
        <dbReference type="ChEBI" id="CHEBI:15378"/>
        <dbReference type="ChEBI" id="CHEBI:33019"/>
        <dbReference type="ChEBI" id="CHEBI:37565"/>
        <dbReference type="ChEBI" id="CHEBI:58502"/>
        <dbReference type="ChEBI" id="CHEBI:60487"/>
        <dbReference type="EC" id="2.7.7.62"/>
    </reaction>
</comment>
<evidence type="ECO:0000256" key="15">
    <source>
        <dbReference type="ARBA" id="ARBA00023134"/>
    </source>
</evidence>
<dbReference type="Pfam" id="PF02283">
    <property type="entry name" value="CobU"/>
    <property type="match status" value="1"/>
</dbReference>